<dbReference type="Pfam" id="PF00646">
    <property type="entry name" value="F-box"/>
    <property type="match status" value="1"/>
</dbReference>
<dbReference type="InterPro" id="IPR001810">
    <property type="entry name" value="F-box_dom"/>
</dbReference>
<reference evidence="15" key="1">
    <citation type="journal article" date="2019" name="Nat. Commun.">
        <title>The genome of broomcorn millet.</title>
        <authorList>
            <person name="Zou C."/>
            <person name="Miki D."/>
            <person name="Li D."/>
            <person name="Tang Q."/>
            <person name="Xiao L."/>
            <person name="Rajput S."/>
            <person name="Deng P."/>
            <person name="Jia W."/>
            <person name="Huang R."/>
            <person name="Zhang M."/>
            <person name="Sun Y."/>
            <person name="Hu J."/>
            <person name="Fu X."/>
            <person name="Schnable P.S."/>
            <person name="Li F."/>
            <person name="Zhang H."/>
            <person name="Feng B."/>
            <person name="Zhu X."/>
            <person name="Liu R."/>
            <person name="Schnable J.C."/>
            <person name="Zhu J.-K."/>
            <person name="Zhang H."/>
        </authorList>
    </citation>
    <scope>NUCLEOTIDE SEQUENCE [LARGE SCALE GENOMIC DNA]</scope>
</reference>
<dbReference type="GO" id="GO:0004674">
    <property type="term" value="F:protein serine/threonine kinase activity"/>
    <property type="evidence" value="ECO:0007669"/>
    <property type="project" value="UniProtKB-KW"/>
</dbReference>
<keyword evidence="6" id="KW-0418">Kinase</keyword>
<evidence type="ECO:0000256" key="5">
    <source>
        <dbReference type="ARBA" id="ARBA00022741"/>
    </source>
</evidence>
<evidence type="ECO:0000259" key="12">
    <source>
        <dbReference type="PROSITE" id="PS50011"/>
    </source>
</evidence>
<dbReference type="InterPro" id="IPR011009">
    <property type="entry name" value="Kinase-like_dom_sf"/>
</dbReference>
<evidence type="ECO:0000256" key="6">
    <source>
        <dbReference type="ARBA" id="ARBA00022777"/>
    </source>
</evidence>
<dbReference type="GO" id="GO:0005524">
    <property type="term" value="F:ATP binding"/>
    <property type="evidence" value="ECO:0007669"/>
    <property type="project" value="UniProtKB-KW"/>
</dbReference>
<evidence type="ECO:0000313" key="14">
    <source>
        <dbReference type="EMBL" id="RLN13134.1"/>
    </source>
</evidence>
<evidence type="ECO:0000313" key="15">
    <source>
        <dbReference type="Proteomes" id="UP000275267"/>
    </source>
</evidence>
<keyword evidence="9" id="KW-0472">Membrane</keyword>
<dbReference type="Gene3D" id="3.30.200.20">
    <property type="entry name" value="Phosphorylase Kinase, domain 1"/>
    <property type="match status" value="1"/>
</dbReference>
<evidence type="ECO:0000256" key="11">
    <source>
        <dbReference type="ARBA" id="ARBA00048679"/>
    </source>
</evidence>
<feature type="domain" description="F-box" evidence="13">
    <location>
        <begin position="13"/>
        <end position="50"/>
    </location>
</feature>
<dbReference type="Proteomes" id="UP000275267">
    <property type="component" value="Unassembled WGS sequence"/>
</dbReference>
<comment type="caution">
    <text evidence="14">The sequence shown here is derived from an EMBL/GenBank/DDBJ whole genome shotgun (WGS) entry which is preliminary data.</text>
</comment>
<dbReference type="InterPro" id="IPR008271">
    <property type="entry name" value="Ser/Thr_kinase_AS"/>
</dbReference>
<evidence type="ECO:0000256" key="9">
    <source>
        <dbReference type="ARBA" id="ARBA00023136"/>
    </source>
</evidence>
<evidence type="ECO:0000259" key="13">
    <source>
        <dbReference type="PROSITE" id="PS50181"/>
    </source>
</evidence>
<dbReference type="PANTHER" id="PTHR27006:SF627">
    <property type="entry name" value="PROTEIN KINASE DOMAIN-CONTAINING PROTEIN"/>
    <property type="match status" value="1"/>
</dbReference>
<evidence type="ECO:0000256" key="2">
    <source>
        <dbReference type="ARBA" id="ARBA00022527"/>
    </source>
</evidence>
<comment type="catalytic activity">
    <reaction evidence="10">
        <text>L-threonyl-[protein] + ATP = O-phospho-L-threonyl-[protein] + ADP + H(+)</text>
        <dbReference type="Rhea" id="RHEA:46608"/>
        <dbReference type="Rhea" id="RHEA-COMP:11060"/>
        <dbReference type="Rhea" id="RHEA-COMP:11605"/>
        <dbReference type="ChEBI" id="CHEBI:15378"/>
        <dbReference type="ChEBI" id="CHEBI:30013"/>
        <dbReference type="ChEBI" id="CHEBI:30616"/>
        <dbReference type="ChEBI" id="CHEBI:61977"/>
        <dbReference type="ChEBI" id="CHEBI:456216"/>
        <dbReference type="EC" id="2.7.11.1"/>
    </reaction>
</comment>
<accession>A0A3L6S1T8</accession>
<sequence length="739" mass="83334">MEKPPRRQTEETADHISELPDDILVAILSLCCYEDAVRIASVSRRWERLVAQLPNLTLCLSVLGRLTSIGTPSERRVQSIARTLRRRCRDGSHAVVERLELVYRKDVPMECRYADEFIALANAAKRREAAHDADPGEEDAGAWSLQLPPATTELELVPYRYAVRPPHIHGSSVSTLRSLALVGMTVLRQDFLLTFLPSLEHLRIGDCTLPASIDITSGAMPRLKHLDITDVSVMTDGTRAAINVLADELRTLRMSCHLCSETEAPSEPEFFRPRSRFSASFTAYSSFRLRAPRLQVFDWRCCYADDVRVESVGRLTDVAVEIAAGRVKRQFCAESRYVTTQQRDKLMTDILQELMPGLRPRSWTNVKGYACLLITFELLHVGAVALQEQKILDIEDLLELCIRTEEYCSAFKKFEFFQIVDATDNFSENRNVGCGGFATIYKEPLQGQLPNGLMVAIKRMDVYATVFDFSSEFLLARLQHTNLIRLLGWCIHEKERILVYDFMHKGNLHWHIFDKRNGSLLDWSKRLNIIKGLADGLVYLHKQSMLWIVHRDLKPQNILLDHDMNPKITDFGSARTLSSDVAEERTSRVVGTSFGVMALMIISGRKNTIMEQQGDSVGTLVRDAWQLWNDGRLHELVDPILGGDGFEPAEVMRYAQVALLCAHEDPTDRPTMSDVVALLNFESISLLPDPKQPSDLIKGGAASDKLCTYVSQSSRTIDITITSSAPMSTRVHIIVEPET</sequence>
<evidence type="ECO:0000256" key="4">
    <source>
        <dbReference type="ARBA" id="ARBA00022692"/>
    </source>
</evidence>
<keyword evidence="4" id="KW-0812">Transmembrane</keyword>
<dbReference type="InterPro" id="IPR032675">
    <property type="entry name" value="LRR_dom_sf"/>
</dbReference>
<evidence type="ECO:0000256" key="10">
    <source>
        <dbReference type="ARBA" id="ARBA00047899"/>
    </source>
</evidence>
<proteinExistence type="predicted"/>
<dbReference type="Gene3D" id="1.10.510.10">
    <property type="entry name" value="Transferase(Phosphotransferase) domain 1"/>
    <property type="match status" value="2"/>
</dbReference>
<comment type="catalytic activity">
    <reaction evidence="11">
        <text>L-seryl-[protein] + ATP = O-phospho-L-seryl-[protein] + ADP + H(+)</text>
        <dbReference type="Rhea" id="RHEA:17989"/>
        <dbReference type="Rhea" id="RHEA-COMP:9863"/>
        <dbReference type="Rhea" id="RHEA-COMP:11604"/>
        <dbReference type="ChEBI" id="CHEBI:15378"/>
        <dbReference type="ChEBI" id="CHEBI:29999"/>
        <dbReference type="ChEBI" id="CHEBI:30616"/>
        <dbReference type="ChEBI" id="CHEBI:83421"/>
        <dbReference type="ChEBI" id="CHEBI:456216"/>
        <dbReference type="EC" id="2.7.11.1"/>
    </reaction>
</comment>
<dbReference type="Pfam" id="PF00069">
    <property type="entry name" value="Pkinase"/>
    <property type="match status" value="1"/>
</dbReference>
<keyword evidence="15" id="KW-1185">Reference proteome</keyword>
<dbReference type="OrthoDB" id="656786at2759"/>
<keyword evidence="2" id="KW-0723">Serine/threonine-protein kinase</keyword>
<dbReference type="STRING" id="4540.A0A3L6S1T8"/>
<dbReference type="EC" id="2.7.11.1" evidence="1"/>
<dbReference type="SMART" id="SM00220">
    <property type="entry name" value="S_TKc"/>
    <property type="match status" value="1"/>
</dbReference>
<dbReference type="InterPro" id="IPR000719">
    <property type="entry name" value="Prot_kinase_dom"/>
</dbReference>
<dbReference type="EMBL" id="PQIB02000006">
    <property type="protein sequence ID" value="RLN13134.1"/>
    <property type="molecule type" value="Genomic_DNA"/>
</dbReference>
<organism evidence="14 15">
    <name type="scientific">Panicum miliaceum</name>
    <name type="common">Proso millet</name>
    <name type="synonym">Broomcorn millet</name>
    <dbReference type="NCBI Taxonomy" id="4540"/>
    <lineage>
        <taxon>Eukaryota</taxon>
        <taxon>Viridiplantae</taxon>
        <taxon>Streptophyta</taxon>
        <taxon>Embryophyta</taxon>
        <taxon>Tracheophyta</taxon>
        <taxon>Spermatophyta</taxon>
        <taxon>Magnoliopsida</taxon>
        <taxon>Liliopsida</taxon>
        <taxon>Poales</taxon>
        <taxon>Poaceae</taxon>
        <taxon>PACMAD clade</taxon>
        <taxon>Panicoideae</taxon>
        <taxon>Panicodae</taxon>
        <taxon>Paniceae</taxon>
        <taxon>Panicinae</taxon>
        <taxon>Panicum</taxon>
        <taxon>Panicum sect. Panicum</taxon>
    </lineage>
</organism>
<protein>
    <recommendedName>
        <fullName evidence="1">non-specific serine/threonine protein kinase</fullName>
        <ecNumber evidence="1">2.7.11.1</ecNumber>
    </recommendedName>
</protein>
<dbReference type="Gene3D" id="1.20.1280.50">
    <property type="match status" value="1"/>
</dbReference>
<feature type="domain" description="Protein kinase" evidence="12">
    <location>
        <begin position="426"/>
        <end position="681"/>
    </location>
</feature>
<evidence type="ECO:0000256" key="1">
    <source>
        <dbReference type="ARBA" id="ARBA00012513"/>
    </source>
</evidence>
<evidence type="ECO:0000256" key="3">
    <source>
        <dbReference type="ARBA" id="ARBA00022679"/>
    </source>
</evidence>
<dbReference type="PROSITE" id="PS00108">
    <property type="entry name" value="PROTEIN_KINASE_ST"/>
    <property type="match status" value="1"/>
</dbReference>
<dbReference type="InterPro" id="IPR036047">
    <property type="entry name" value="F-box-like_dom_sf"/>
</dbReference>
<dbReference type="AlphaFoldDB" id="A0A3L6S1T8"/>
<dbReference type="SUPFAM" id="SSF81383">
    <property type="entry name" value="F-box domain"/>
    <property type="match status" value="1"/>
</dbReference>
<dbReference type="PANTHER" id="PTHR27006">
    <property type="entry name" value="PROMASTIGOTE SURFACE ANTIGEN PROTEIN PSA"/>
    <property type="match status" value="1"/>
</dbReference>
<evidence type="ECO:0000256" key="7">
    <source>
        <dbReference type="ARBA" id="ARBA00022840"/>
    </source>
</evidence>
<dbReference type="PROSITE" id="PS50011">
    <property type="entry name" value="PROTEIN_KINASE_DOM"/>
    <property type="match status" value="1"/>
</dbReference>
<evidence type="ECO:0000256" key="8">
    <source>
        <dbReference type="ARBA" id="ARBA00022989"/>
    </source>
</evidence>
<dbReference type="SUPFAM" id="SSF52047">
    <property type="entry name" value="RNI-like"/>
    <property type="match status" value="1"/>
</dbReference>
<keyword evidence="3" id="KW-0808">Transferase</keyword>
<dbReference type="Gene3D" id="3.80.10.10">
    <property type="entry name" value="Ribonuclease Inhibitor"/>
    <property type="match status" value="1"/>
</dbReference>
<dbReference type="SUPFAM" id="SSF56112">
    <property type="entry name" value="Protein kinase-like (PK-like)"/>
    <property type="match status" value="1"/>
</dbReference>
<keyword evidence="7" id="KW-0067">ATP-binding</keyword>
<keyword evidence="5" id="KW-0547">Nucleotide-binding</keyword>
<dbReference type="FunFam" id="1.10.510.10:FF:001023">
    <property type="entry name" value="Os07g0541700 protein"/>
    <property type="match status" value="1"/>
</dbReference>
<dbReference type="PROSITE" id="PS50181">
    <property type="entry name" value="FBOX"/>
    <property type="match status" value="1"/>
</dbReference>
<name>A0A3L6S1T8_PANMI</name>
<gene>
    <name evidence="14" type="ORF">C2845_PM09G22890</name>
</gene>
<keyword evidence="8" id="KW-1133">Transmembrane helix</keyword>